<feature type="non-terminal residue" evidence="3">
    <location>
        <position position="1"/>
    </location>
</feature>
<dbReference type="GO" id="GO:0007156">
    <property type="term" value="P:homophilic cell adhesion via plasma membrane adhesion molecules"/>
    <property type="evidence" value="ECO:0007669"/>
    <property type="project" value="TreeGrafter"/>
</dbReference>
<sequence>FMKSSSSSRDNIRIIINEKYFITSTHNLVILNTEYHDEKIYFAIIENIFVGGTKQSSDFRLQINRRKIPLSETIPEFIIKPTDQLATIGDAIKSFECVANAGPGNAIEIIWQKNAILIDQTTGRFHIGPYNRTLEVRGITADDQGIYSCHIRIKNSDNFINASAKLIVRGVPIISTNFPLIQNVDLQENIVFTCDGTPISTNFNVTWYKNAILLTNESSKIQLIDNKLIINTIEWNDQGMYQCFLTNDVGEDTRSTWLKIKSEPPTVTASKDLIVFNGTDVELTCTVNGSPFPNITWFKLNSNDNQRILINNLHGRFHIDNRTGV</sequence>
<accession>A0A820E5M8</accession>
<dbReference type="InterPro" id="IPR013783">
    <property type="entry name" value="Ig-like_fold"/>
</dbReference>
<dbReference type="PIRSF" id="PIRSF000615">
    <property type="entry name" value="TyrPK_CSF1-R"/>
    <property type="match status" value="1"/>
</dbReference>
<dbReference type="SMART" id="SM00408">
    <property type="entry name" value="IGc2"/>
    <property type="match status" value="3"/>
</dbReference>
<dbReference type="GO" id="GO:0005886">
    <property type="term" value="C:plasma membrane"/>
    <property type="evidence" value="ECO:0007669"/>
    <property type="project" value="TreeGrafter"/>
</dbReference>
<evidence type="ECO:0000313" key="4">
    <source>
        <dbReference type="Proteomes" id="UP000663881"/>
    </source>
</evidence>
<dbReference type="GO" id="GO:0007411">
    <property type="term" value="P:axon guidance"/>
    <property type="evidence" value="ECO:0007669"/>
    <property type="project" value="TreeGrafter"/>
</dbReference>
<dbReference type="InterPro" id="IPR003599">
    <property type="entry name" value="Ig_sub"/>
</dbReference>
<protein>
    <recommendedName>
        <fullName evidence="2">Ig-like domain-containing protein</fullName>
    </recommendedName>
</protein>
<proteinExistence type="predicted"/>
<evidence type="ECO:0000313" key="3">
    <source>
        <dbReference type="EMBL" id="CAF4241382.1"/>
    </source>
</evidence>
<dbReference type="Pfam" id="PF13927">
    <property type="entry name" value="Ig_3"/>
    <property type="match status" value="3"/>
</dbReference>
<reference evidence="3" key="1">
    <citation type="submission" date="2021-02" db="EMBL/GenBank/DDBJ databases">
        <authorList>
            <person name="Nowell W R."/>
        </authorList>
    </citation>
    <scope>NUCLEOTIDE SEQUENCE</scope>
</reference>
<dbReference type="GO" id="GO:0070593">
    <property type="term" value="P:dendrite self-avoidance"/>
    <property type="evidence" value="ECO:0007669"/>
    <property type="project" value="TreeGrafter"/>
</dbReference>
<dbReference type="AlphaFoldDB" id="A0A820E5M8"/>
<dbReference type="Proteomes" id="UP000663881">
    <property type="component" value="Unassembled WGS sequence"/>
</dbReference>
<dbReference type="SMART" id="SM00409">
    <property type="entry name" value="IG"/>
    <property type="match status" value="2"/>
</dbReference>
<dbReference type="InterPro" id="IPR036179">
    <property type="entry name" value="Ig-like_dom_sf"/>
</dbReference>
<feature type="domain" description="Ig-like" evidence="2">
    <location>
        <begin position="75"/>
        <end position="167"/>
    </location>
</feature>
<evidence type="ECO:0000259" key="2">
    <source>
        <dbReference type="PROSITE" id="PS50835"/>
    </source>
</evidence>
<dbReference type="GO" id="GO:0098632">
    <property type="term" value="F:cell-cell adhesion mediator activity"/>
    <property type="evidence" value="ECO:0007669"/>
    <property type="project" value="TreeGrafter"/>
</dbReference>
<dbReference type="PROSITE" id="PS50835">
    <property type="entry name" value="IG_LIKE"/>
    <property type="match status" value="3"/>
</dbReference>
<feature type="non-terminal residue" evidence="3">
    <location>
        <position position="325"/>
    </location>
</feature>
<keyword evidence="1" id="KW-0393">Immunoglobulin domain</keyword>
<feature type="domain" description="Ig-like" evidence="2">
    <location>
        <begin position="172"/>
        <end position="261"/>
    </location>
</feature>
<dbReference type="GO" id="GO:0030424">
    <property type="term" value="C:axon"/>
    <property type="evidence" value="ECO:0007669"/>
    <property type="project" value="TreeGrafter"/>
</dbReference>
<dbReference type="InterPro" id="IPR003598">
    <property type="entry name" value="Ig_sub2"/>
</dbReference>
<comment type="caution">
    <text evidence="3">The sequence shown here is derived from an EMBL/GenBank/DDBJ whole genome shotgun (WGS) entry which is preliminary data.</text>
</comment>
<gene>
    <name evidence="3" type="ORF">OKA104_LOCUS43097</name>
</gene>
<organism evidence="3 4">
    <name type="scientific">Adineta steineri</name>
    <dbReference type="NCBI Taxonomy" id="433720"/>
    <lineage>
        <taxon>Eukaryota</taxon>
        <taxon>Metazoa</taxon>
        <taxon>Spiralia</taxon>
        <taxon>Gnathifera</taxon>
        <taxon>Rotifera</taxon>
        <taxon>Eurotatoria</taxon>
        <taxon>Bdelloidea</taxon>
        <taxon>Adinetida</taxon>
        <taxon>Adinetidae</taxon>
        <taxon>Adineta</taxon>
    </lineage>
</organism>
<dbReference type="PANTHER" id="PTHR10075:SF100">
    <property type="entry name" value="FASCICLIN-2"/>
    <property type="match status" value="1"/>
</dbReference>
<dbReference type="Gene3D" id="2.60.40.10">
    <property type="entry name" value="Immunoglobulins"/>
    <property type="match status" value="3"/>
</dbReference>
<feature type="domain" description="Ig-like" evidence="2">
    <location>
        <begin position="264"/>
        <end position="325"/>
    </location>
</feature>
<name>A0A820E5M8_9BILA</name>
<dbReference type="SUPFAM" id="SSF48726">
    <property type="entry name" value="Immunoglobulin"/>
    <property type="match status" value="3"/>
</dbReference>
<dbReference type="InterPro" id="IPR007110">
    <property type="entry name" value="Ig-like_dom"/>
</dbReference>
<evidence type="ECO:0000256" key="1">
    <source>
        <dbReference type="ARBA" id="ARBA00023319"/>
    </source>
</evidence>
<dbReference type="EMBL" id="CAJOAY010011723">
    <property type="protein sequence ID" value="CAF4241382.1"/>
    <property type="molecule type" value="Genomic_DNA"/>
</dbReference>
<dbReference type="PANTHER" id="PTHR10075">
    <property type="entry name" value="BASIGIN RELATED"/>
    <property type="match status" value="1"/>
</dbReference>